<dbReference type="Proteomes" id="UP000716446">
    <property type="component" value="Unassembled WGS sequence"/>
</dbReference>
<evidence type="ECO:0000313" key="1">
    <source>
        <dbReference type="EMBL" id="CAD0081690.1"/>
    </source>
</evidence>
<evidence type="ECO:0000313" key="2">
    <source>
        <dbReference type="Proteomes" id="UP000716446"/>
    </source>
</evidence>
<proteinExistence type="predicted"/>
<dbReference type="EMBL" id="CAIJEN010000001">
    <property type="protein sequence ID" value="CAD0081690.1"/>
    <property type="molecule type" value="Genomic_DNA"/>
</dbReference>
<dbReference type="AlphaFoldDB" id="A0A9N8J6X8"/>
<comment type="caution">
    <text evidence="1">The sequence shown here is derived from an EMBL/GenBank/DDBJ whole genome shotgun (WGS) entry which is preliminary data.</text>
</comment>
<reference evidence="1" key="1">
    <citation type="submission" date="2020-06" db="EMBL/GenBank/DDBJ databases">
        <authorList>
            <person name="Onetto C."/>
        </authorList>
    </citation>
    <scope>NUCLEOTIDE SEQUENCE</scope>
</reference>
<gene>
    <name evidence="1" type="ORF">AWRI4619_LOCUS257</name>
</gene>
<name>A0A9N8J6X8_9PEZI</name>
<organism evidence="1 2">
    <name type="scientific">Aureobasidium vineae</name>
    <dbReference type="NCBI Taxonomy" id="2773715"/>
    <lineage>
        <taxon>Eukaryota</taxon>
        <taxon>Fungi</taxon>
        <taxon>Dikarya</taxon>
        <taxon>Ascomycota</taxon>
        <taxon>Pezizomycotina</taxon>
        <taxon>Dothideomycetes</taxon>
        <taxon>Dothideomycetidae</taxon>
        <taxon>Dothideales</taxon>
        <taxon>Saccotheciaceae</taxon>
        <taxon>Aureobasidium</taxon>
    </lineage>
</organism>
<protein>
    <submittedName>
        <fullName evidence="1">Uncharacterized protein</fullName>
    </submittedName>
</protein>
<sequence>MEMLNYPNLQLCRFVLTVDDEDGSLWFVFLDGPARLPYDPHQPSMLRTYSDIKFKGKSDSLEDAYKDLLEWTAEMLHRDYRDGKKIQRFLSRKRTLLGSTLSYWFSSADCFTSCVSKHPC</sequence>
<keyword evidence="2" id="KW-1185">Reference proteome</keyword>
<accession>A0A9N8J6X8</accession>